<dbReference type="GO" id="GO:0007165">
    <property type="term" value="P:signal transduction"/>
    <property type="evidence" value="ECO:0007669"/>
    <property type="project" value="UniProtKB-KW"/>
</dbReference>
<proteinExistence type="evidence at transcript level"/>
<dbReference type="EMBL" id="KP843244">
    <property type="protein sequence ID" value="ALD51380.1"/>
    <property type="molecule type" value="mRNA"/>
</dbReference>
<dbReference type="GO" id="GO:0005549">
    <property type="term" value="F:odorant binding"/>
    <property type="evidence" value="ECO:0007669"/>
    <property type="project" value="InterPro"/>
</dbReference>
<evidence type="ECO:0000256" key="7">
    <source>
        <dbReference type="ARBA" id="ARBA00023136"/>
    </source>
</evidence>
<keyword evidence="5 10" id="KW-0552">Olfaction</keyword>
<keyword evidence="2" id="KW-1003">Cell membrane</keyword>
<organism evidence="11">
    <name type="scientific">Locusta migratoria</name>
    <name type="common">Migratory locust</name>
    <dbReference type="NCBI Taxonomy" id="7004"/>
    <lineage>
        <taxon>Eukaryota</taxon>
        <taxon>Metazoa</taxon>
        <taxon>Ecdysozoa</taxon>
        <taxon>Arthropoda</taxon>
        <taxon>Hexapoda</taxon>
        <taxon>Insecta</taxon>
        <taxon>Pterygota</taxon>
        <taxon>Neoptera</taxon>
        <taxon>Polyneoptera</taxon>
        <taxon>Orthoptera</taxon>
        <taxon>Caelifera</taxon>
        <taxon>Acrididea</taxon>
        <taxon>Acridomorpha</taxon>
        <taxon>Acridoidea</taxon>
        <taxon>Acrididae</taxon>
        <taxon>Oedipodinae</taxon>
        <taxon>Locusta</taxon>
    </lineage>
</organism>
<evidence type="ECO:0000256" key="8">
    <source>
        <dbReference type="ARBA" id="ARBA00023170"/>
    </source>
</evidence>
<evidence type="ECO:0000313" key="11">
    <source>
        <dbReference type="EMBL" id="ALD51380.1"/>
    </source>
</evidence>
<dbReference type="PANTHER" id="PTHR21137:SF35">
    <property type="entry name" value="ODORANT RECEPTOR 19A-RELATED"/>
    <property type="match status" value="1"/>
</dbReference>
<protein>
    <recommendedName>
        <fullName evidence="10">Odorant receptor</fullName>
    </recommendedName>
</protein>
<keyword evidence="6 10" id="KW-1133">Transmembrane helix</keyword>
<evidence type="ECO:0000256" key="4">
    <source>
        <dbReference type="ARBA" id="ARBA00022692"/>
    </source>
</evidence>
<sequence>MAAGELPEPLVDLRLPCGVLRAVGLWRTGEGGLFYSAYTVWCLLMLVCSVLGQLAGLQGHWANLPTVSTSVCLTLTTSCTIFKALVFLRQRRRVDALVSRVERSVSAFWPLPPARRAAMLLEARRSALLMFSIFFGIGAVALSLFYAGPALQNIKDRELIDSAPDNATLDRHLGRNLPMLIWWYGGQPVEAPYYQLAYALICYWFMLIYLSTSTLDAFYVTFIIFLSSQLKMLNAALADAVQSAGLSDELGNRSGGQPTGAAAGRRADYRRLVHCILFHQQIIQSVHEMESLLSPSVLTQFATSTLVICFTAFAVTTSTKKQEMPAYATYLATMFYELFMYCWYGNELLEQSDRLRLSAYSSAWPDAGGHFQHSLCIVLSRAQRPVCLTAAKLYKLSRETFLVLLKGSYTYFALLHQMNDRQYNA</sequence>
<dbReference type="GO" id="GO:0005886">
    <property type="term" value="C:plasma membrane"/>
    <property type="evidence" value="ECO:0007669"/>
    <property type="project" value="UniProtKB-SubCell"/>
</dbReference>
<feature type="transmembrane region" description="Helical" evidence="10">
    <location>
        <begin position="67"/>
        <end position="88"/>
    </location>
</feature>
<dbReference type="GO" id="GO:0004984">
    <property type="term" value="F:olfactory receptor activity"/>
    <property type="evidence" value="ECO:0007669"/>
    <property type="project" value="InterPro"/>
</dbReference>
<keyword evidence="4 10" id="KW-0812">Transmembrane</keyword>
<evidence type="ECO:0000256" key="6">
    <source>
        <dbReference type="ARBA" id="ARBA00022989"/>
    </source>
</evidence>
<dbReference type="InterPro" id="IPR004117">
    <property type="entry name" value="7tm6_olfct_rcpt"/>
</dbReference>
<feature type="transmembrane region" description="Helical" evidence="10">
    <location>
        <begin position="33"/>
        <end position="55"/>
    </location>
</feature>
<comment type="subcellular location">
    <subcellularLocation>
        <location evidence="1 10">Cell membrane</location>
        <topology evidence="1 10">Multi-pass membrane protein</topology>
    </subcellularLocation>
</comment>
<evidence type="ECO:0000256" key="1">
    <source>
        <dbReference type="ARBA" id="ARBA00004651"/>
    </source>
</evidence>
<keyword evidence="7 10" id="KW-0472">Membrane</keyword>
<name>A0A0M4J2U8_LOCMI</name>
<feature type="transmembrane region" description="Helical" evidence="10">
    <location>
        <begin position="126"/>
        <end position="147"/>
    </location>
</feature>
<accession>A0A0M4J2U8</accession>
<evidence type="ECO:0000256" key="3">
    <source>
        <dbReference type="ARBA" id="ARBA00022606"/>
    </source>
</evidence>
<keyword evidence="9 10" id="KW-0807">Transducer</keyword>
<comment type="similarity">
    <text evidence="10">Belongs to the insect chemoreceptor superfamily. Heteromeric odorant receptor channel (TC 1.A.69) family.</text>
</comment>
<dbReference type="AlphaFoldDB" id="A0A0M4J2U8"/>
<dbReference type="PANTHER" id="PTHR21137">
    <property type="entry name" value="ODORANT RECEPTOR"/>
    <property type="match status" value="1"/>
</dbReference>
<feature type="transmembrane region" description="Helical" evidence="10">
    <location>
        <begin position="327"/>
        <end position="346"/>
    </location>
</feature>
<keyword evidence="8 10" id="KW-0675">Receptor</keyword>
<evidence type="ECO:0000256" key="5">
    <source>
        <dbReference type="ARBA" id="ARBA00022725"/>
    </source>
</evidence>
<evidence type="ECO:0000256" key="10">
    <source>
        <dbReference type="RuleBase" id="RU351113"/>
    </source>
</evidence>
<dbReference type="Pfam" id="PF02949">
    <property type="entry name" value="7tm_6"/>
    <property type="match status" value="1"/>
</dbReference>
<evidence type="ECO:0000256" key="9">
    <source>
        <dbReference type="ARBA" id="ARBA00023224"/>
    </source>
</evidence>
<feature type="transmembrane region" description="Helical" evidence="10">
    <location>
        <begin position="297"/>
        <end position="315"/>
    </location>
</feature>
<comment type="caution">
    <text evidence="10">Lacks conserved residue(s) required for the propagation of feature annotation.</text>
</comment>
<evidence type="ECO:0000256" key="2">
    <source>
        <dbReference type="ARBA" id="ARBA00022475"/>
    </source>
</evidence>
<reference evidence="11" key="1">
    <citation type="journal article" date="2015" name="Cell. Mol. Life Sci.">
        <title>Identification and functional analysis of olfactory receptor family reveal unusual characteristics of the olfactory system in the migratory locust.</title>
        <authorList>
            <person name="Wang Z."/>
            <person name="Yang P."/>
            <person name="Chen D."/>
            <person name="Jiang F."/>
            <person name="Li Y."/>
            <person name="Wang X."/>
            <person name="Kang L."/>
        </authorList>
    </citation>
    <scope>NUCLEOTIDE SEQUENCE</scope>
</reference>
<keyword evidence="3 10" id="KW-0716">Sensory transduction</keyword>
<reference evidence="11" key="2">
    <citation type="submission" date="2015-02" db="EMBL/GenBank/DDBJ databases">
        <authorList>
            <person name="Torres C."/>
        </authorList>
    </citation>
    <scope>NUCLEOTIDE SEQUENCE</scope>
</reference>